<protein>
    <submittedName>
        <fullName evidence="2">Protein TIC 40, chloroplastic</fullName>
    </submittedName>
</protein>
<organism evidence="2 3">
    <name type="scientific">Gossypium australe</name>
    <dbReference type="NCBI Taxonomy" id="47621"/>
    <lineage>
        <taxon>Eukaryota</taxon>
        <taxon>Viridiplantae</taxon>
        <taxon>Streptophyta</taxon>
        <taxon>Embryophyta</taxon>
        <taxon>Tracheophyta</taxon>
        <taxon>Spermatophyta</taxon>
        <taxon>Magnoliopsida</taxon>
        <taxon>eudicotyledons</taxon>
        <taxon>Gunneridae</taxon>
        <taxon>Pentapetalae</taxon>
        <taxon>rosids</taxon>
        <taxon>malvids</taxon>
        <taxon>Malvales</taxon>
        <taxon>Malvaceae</taxon>
        <taxon>Malvoideae</taxon>
        <taxon>Gossypium</taxon>
    </lineage>
</organism>
<feature type="compositionally biased region" description="Low complexity" evidence="1">
    <location>
        <begin position="82"/>
        <end position="100"/>
    </location>
</feature>
<dbReference type="PANTHER" id="PTHR47296:SF1">
    <property type="entry name" value="PROTEIN TIC 40, CHLOROPLASTIC"/>
    <property type="match status" value="1"/>
</dbReference>
<reference evidence="3" key="1">
    <citation type="journal article" date="2019" name="Plant Biotechnol. J.">
        <title>Genome sequencing of the Australian wild diploid species Gossypium australe highlights disease resistance and delayed gland morphogenesis.</title>
        <authorList>
            <person name="Cai Y."/>
            <person name="Cai X."/>
            <person name="Wang Q."/>
            <person name="Wang P."/>
            <person name="Zhang Y."/>
            <person name="Cai C."/>
            <person name="Xu Y."/>
            <person name="Wang K."/>
            <person name="Zhou Z."/>
            <person name="Wang C."/>
            <person name="Geng S."/>
            <person name="Li B."/>
            <person name="Dong Q."/>
            <person name="Hou Y."/>
            <person name="Wang H."/>
            <person name="Ai P."/>
            <person name="Liu Z."/>
            <person name="Yi F."/>
            <person name="Sun M."/>
            <person name="An G."/>
            <person name="Cheng J."/>
            <person name="Zhang Y."/>
            <person name="Shi Q."/>
            <person name="Xie Y."/>
            <person name="Shi X."/>
            <person name="Chang Y."/>
            <person name="Huang F."/>
            <person name="Chen Y."/>
            <person name="Hong S."/>
            <person name="Mi L."/>
            <person name="Sun Q."/>
            <person name="Zhang L."/>
            <person name="Zhou B."/>
            <person name="Peng R."/>
            <person name="Zhang X."/>
            <person name="Liu F."/>
        </authorList>
    </citation>
    <scope>NUCLEOTIDE SEQUENCE [LARGE SCALE GENOMIC DNA]</scope>
    <source>
        <strain evidence="3">cv. PA1801</strain>
    </source>
</reference>
<feature type="region of interest" description="Disordered" evidence="1">
    <location>
        <begin position="166"/>
        <end position="242"/>
    </location>
</feature>
<evidence type="ECO:0000256" key="1">
    <source>
        <dbReference type="SAM" id="MobiDB-lite"/>
    </source>
</evidence>
<accession>A0A5B6USR9</accession>
<dbReference type="EMBL" id="SMMG02000010">
    <property type="protein sequence ID" value="KAA3459102.1"/>
    <property type="molecule type" value="Genomic_DNA"/>
</dbReference>
<dbReference type="OrthoDB" id="533763at2759"/>
<feature type="region of interest" description="Disordered" evidence="1">
    <location>
        <begin position="82"/>
        <end position="104"/>
    </location>
</feature>
<feature type="compositionally biased region" description="Basic and acidic residues" evidence="1">
    <location>
        <begin position="186"/>
        <end position="216"/>
    </location>
</feature>
<dbReference type="AlphaFoldDB" id="A0A5B6USR9"/>
<comment type="caution">
    <text evidence="2">The sequence shown here is derived from an EMBL/GenBank/DDBJ whole genome shotgun (WGS) entry which is preliminary data.</text>
</comment>
<evidence type="ECO:0000313" key="3">
    <source>
        <dbReference type="Proteomes" id="UP000325315"/>
    </source>
</evidence>
<keyword evidence="3" id="KW-1185">Reference proteome</keyword>
<name>A0A5B6USR9_9ROSI</name>
<dbReference type="GO" id="GO:0009706">
    <property type="term" value="C:chloroplast inner membrane"/>
    <property type="evidence" value="ECO:0007669"/>
    <property type="project" value="TreeGrafter"/>
</dbReference>
<dbReference type="GO" id="GO:0045037">
    <property type="term" value="P:protein import into chloroplast stroma"/>
    <property type="evidence" value="ECO:0007669"/>
    <property type="project" value="TreeGrafter"/>
</dbReference>
<proteinExistence type="predicted"/>
<dbReference type="PANTHER" id="PTHR47296">
    <property type="entry name" value="PROTEIN TIC 40, CHLOROPLASTIC"/>
    <property type="match status" value="1"/>
</dbReference>
<sequence length="242" mass="26070">MKNLNVALVSSSSLSYSSPPRLFPLGYNNPNYTLKNPTKTFLFRTSKIAPRSSRIPISAHASPLPPRHPQIVLRKHRDERFASISSSSNQQASSVGVNPNPTVPPPSSRIASPLFWIGVGIGLSALFTWKYAMQQAFKTMMGQMNTQNNQFGNTVFPSGSPFPFPAPPSAGPDIPPSVTDPATEVKSVKNETETAEPKKYAFVDVSPKETMHKSALEDAAELSSPNGVQSSKDLSDNGAASK</sequence>
<feature type="compositionally biased region" description="Polar residues" evidence="1">
    <location>
        <begin position="223"/>
        <end position="242"/>
    </location>
</feature>
<dbReference type="GO" id="GO:0009658">
    <property type="term" value="P:chloroplast organization"/>
    <property type="evidence" value="ECO:0007669"/>
    <property type="project" value="TreeGrafter"/>
</dbReference>
<feature type="compositionally biased region" description="Pro residues" evidence="1">
    <location>
        <begin position="166"/>
        <end position="175"/>
    </location>
</feature>
<dbReference type="GO" id="GO:0009535">
    <property type="term" value="C:chloroplast thylakoid membrane"/>
    <property type="evidence" value="ECO:0007669"/>
    <property type="project" value="TreeGrafter"/>
</dbReference>
<evidence type="ECO:0000313" key="2">
    <source>
        <dbReference type="EMBL" id="KAA3459102.1"/>
    </source>
</evidence>
<gene>
    <name evidence="2" type="ORF">EPI10_013625</name>
</gene>
<dbReference type="Proteomes" id="UP000325315">
    <property type="component" value="Unassembled WGS sequence"/>
</dbReference>